<reference evidence="4 5" key="1">
    <citation type="journal article" date="2020" name="Genes (Basel)">
        <title>Genomic Comparison of Insect Gut Symbionts from Divergent Burkholderia Subclades.</title>
        <authorList>
            <person name="Takeshita K."/>
            <person name="Kikuchi Y."/>
        </authorList>
    </citation>
    <scope>NUCLEOTIDE SEQUENCE [LARGE SCALE GENOMIC DNA]</scope>
    <source>
        <strain evidence="4 5">PGU16</strain>
        <plasmid evidence="4 5">PPGU16_p2</plasmid>
    </source>
</reference>
<dbReference type="Gene3D" id="3.40.50.720">
    <property type="entry name" value="NAD(P)-binding Rossmann-like Domain"/>
    <property type="match status" value="1"/>
</dbReference>
<dbReference type="InterPro" id="IPR036291">
    <property type="entry name" value="NAD(P)-bd_dom_sf"/>
</dbReference>
<comment type="similarity">
    <text evidence="2">Belongs to the short-chain dehydrogenases/reductases (SDR) family.</text>
</comment>
<dbReference type="PANTHER" id="PTHR43899:SF13">
    <property type="entry name" value="RH59310P"/>
    <property type="match status" value="1"/>
</dbReference>
<gene>
    <name evidence="4" type="ORF">PPGU16_81220</name>
</gene>
<proteinExistence type="inferred from homology"/>
<dbReference type="PRINTS" id="PR00081">
    <property type="entry name" value="GDHRDH"/>
</dbReference>
<protein>
    <submittedName>
        <fullName evidence="4">Short-chain dehydrogenase</fullName>
    </submittedName>
</protein>
<name>A0A7I8C338_9BURK</name>
<dbReference type="EMBL" id="AP023177">
    <property type="protein sequence ID" value="BCF95055.1"/>
    <property type="molecule type" value="Genomic_DNA"/>
</dbReference>
<dbReference type="KEGG" id="plad:PPGU16_81220"/>
<dbReference type="SUPFAM" id="SSF51735">
    <property type="entry name" value="NAD(P)-binding Rossmann-fold domains"/>
    <property type="match status" value="1"/>
</dbReference>
<dbReference type="InterPro" id="IPR020904">
    <property type="entry name" value="Sc_DH/Rdtase_CS"/>
</dbReference>
<comment type="subcellular location">
    <subcellularLocation>
        <location evidence="1">Endoplasmic reticulum</location>
    </subcellularLocation>
</comment>
<dbReference type="InterPro" id="IPR051019">
    <property type="entry name" value="VLCFA-Steroid_DH"/>
</dbReference>
<organism evidence="4 5">
    <name type="scientific">Paraburkholderia largidicola</name>
    <dbReference type="NCBI Taxonomy" id="3014751"/>
    <lineage>
        <taxon>Bacteria</taxon>
        <taxon>Pseudomonadati</taxon>
        <taxon>Pseudomonadota</taxon>
        <taxon>Betaproteobacteria</taxon>
        <taxon>Burkholderiales</taxon>
        <taxon>Burkholderiaceae</taxon>
        <taxon>Paraburkholderia</taxon>
    </lineage>
</organism>
<accession>A0A7I8C338</accession>
<evidence type="ECO:0000313" key="4">
    <source>
        <dbReference type="EMBL" id="BCF95055.1"/>
    </source>
</evidence>
<sequence>MIDFRSRYGRYALVTGASAGLGEEFARRLAALGMDLILVARRADKLDALASQLQLSSKVDIKTIALDLALPDSVDALKKQVKGLDVGLVILNAATLTVGSFLDNSVESQENVVTLNSVVPTRLAHAFGGEMRRKGRGGLLFVSSLIGYQAAAPYQASYAASKAYLSALSLAMHVELKEFGVDVTTLAPGPTLTEGFQNMVGIDFSKLPMKPMSTQPVVRLALEGLGKRAIVIPGVMNNFTDFLGKYVMGRVSGAKLFGA</sequence>
<dbReference type="Proteomes" id="UP000510888">
    <property type="component" value="Plasmid PPGU16_p2"/>
</dbReference>
<evidence type="ECO:0000256" key="2">
    <source>
        <dbReference type="ARBA" id="ARBA00006484"/>
    </source>
</evidence>
<dbReference type="AlphaFoldDB" id="A0A7I8C338"/>
<dbReference type="RefSeq" id="WP_180727268.1">
    <property type="nucleotide sequence ID" value="NZ_AP023177.1"/>
</dbReference>
<evidence type="ECO:0000313" key="5">
    <source>
        <dbReference type="Proteomes" id="UP000510888"/>
    </source>
</evidence>
<keyword evidence="4" id="KW-0614">Plasmid</keyword>
<dbReference type="GO" id="GO:0016491">
    <property type="term" value="F:oxidoreductase activity"/>
    <property type="evidence" value="ECO:0007669"/>
    <property type="project" value="UniProtKB-KW"/>
</dbReference>
<keyword evidence="5" id="KW-1185">Reference proteome</keyword>
<dbReference type="InterPro" id="IPR002347">
    <property type="entry name" value="SDR_fam"/>
</dbReference>
<dbReference type="PIRSF" id="PIRSF000126">
    <property type="entry name" value="11-beta-HSD1"/>
    <property type="match status" value="1"/>
</dbReference>
<geneLocation type="plasmid" evidence="4 5">
    <name>PPGU16_p2</name>
</geneLocation>
<evidence type="ECO:0000256" key="3">
    <source>
        <dbReference type="ARBA" id="ARBA00023002"/>
    </source>
</evidence>
<dbReference type="PROSITE" id="PS00061">
    <property type="entry name" value="ADH_SHORT"/>
    <property type="match status" value="1"/>
</dbReference>
<dbReference type="PANTHER" id="PTHR43899">
    <property type="entry name" value="RH59310P"/>
    <property type="match status" value="1"/>
</dbReference>
<dbReference type="Pfam" id="PF00106">
    <property type="entry name" value="adh_short"/>
    <property type="match status" value="1"/>
</dbReference>
<evidence type="ECO:0000256" key="1">
    <source>
        <dbReference type="ARBA" id="ARBA00004240"/>
    </source>
</evidence>
<keyword evidence="3" id="KW-0560">Oxidoreductase</keyword>